<evidence type="ECO:0000256" key="1">
    <source>
        <dbReference type="SAM" id="SignalP"/>
    </source>
</evidence>
<evidence type="ECO:0000313" key="2">
    <source>
        <dbReference type="EMBL" id="JAR94584.1"/>
    </source>
</evidence>
<feature type="chain" id="PRO_5007542932" evidence="1">
    <location>
        <begin position="21"/>
        <end position="132"/>
    </location>
</feature>
<reference evidence="2" key="1">
    <citation type="journal article" date="2018" name="PLoS Negl. Trop. Dis.">
        <title>Sialome diversity of ticks revealed by RNAseq of single tick salivary glands.</title>
        <authorList>
            <person name="Perner J."/>
            <person name="Kropackova S."/>
            <person name="Kopacek P."/>
            <person name="Ribeiro J.M."/>
        </authorList>
    </citation>
    <scope>NUCLEOTIDE SEQUENCE</scope>
    <source>
        <strain evidence="2">Siblings of single egg batch collected in Ceske Budejovice</strain>
        <tissue evidence="2">Salivary glands</tissue>
    </source>
</reference>
<protein>
    <submittedName>
        <fullName evidence="2">Putative secreted protein</fullName>
    </submittedName>
</protein>
<dbReference type="AlphaFoldDB" id="A0A147BUX2"/>
<name>A0A147BUX2_IXORI</name>
<dbReference type="EMBL" id="GEGO01000820">
    <property type="protein sequence ID" value="JAR94584.1"/>
    <property type="molecule type" value="Transcribed_RNA"/>
</dbReference>
<organism evidence="2">
    <name type="scientific">Ixodes ricinus</name>
    <name type="common">Common tick</name>
    <name type="synonym">Acarus ricinus</name>
    <dbReference type="NCBI Taxonomy" id="34613"/>
    <lineage>
        <taxon>Eukaryota</taxon>
        <taxon>Metazoa</taxon>
        <taxon>Ecdysozoa</taxon>
        <taxon>Arthropoda</taxon>
        <taxon>Chelicerata</taxon>
        <taxon>Arachnida</taxon>
        <taxon>Acari</taxon>
        <taxon>Parasitiformes</taxon>
        <taxon>Ixodida</taxon>
        <taxon>Ixodoidea</taxon>
        <taxon>Ixodidae</taxon>
        <taxon>Ixodinae</taxon>
        <taxon>Ixodes</taxon>
    </lineage>
</organism>
<accession>A0A147BUX2</accession>
<proteinExistence type="predicted"/>
<sequence length="132" mass="15051">MQMMPLLCTMNVAVPGKMLALQMLVMVGMLGDKDRVRGWVGESMYMQRNKYTGYERPHGKRGRRHSPEAATRAGWYFQTRSSYHSYERQSSAGGLLRLLVPCPSSSVPRFLSMSVCPHTLCVILIKKKKKRL</sequence>
<feature type="signal peptide" evidence="1">
    <location>
        <begin position="1"/>
        <end position="20"/>
    </location>
</feature>
<keyword evidence="1" id="KW-0732">Signal</keyword>